<comment type="subcellular location">
    <subcellularLocation>
        <location evidence="1">Golgi apparatus membrane</location>
        <topology evidence="1">Single-pass type II membrane protein</topology>
    </subcellularLocation>
</comment>
<evidence type="ECO:0000256" key="1">
    <source>
        <dbReference type="ARBA" id="ARBA00004323"/>
    </source>
</evidence>
<comment type="caution">
    <text evidence="9">The sequence shown here is derived from an EMBL/GenBank/DDBJ whole genome shotgun (WGS) entry which is preliminary data.</text>
</comment>
<evidence type="ECO:0000313" key="10">
    <source>
        <dbReference type="Proteomes" id="UP000576225"/>
    </source>
</evidence>
<feature type="chain" id="PRO_5033017267" evidence="8">
    <location>
        <begin position="20"/>
        <end position="864"/>
    </location>
</feature>
<evidence type="ECO:0000256" key="4">
    <source>
        <dbReference type="ARBA" id="ARBA00022968"/>
    </source>
</evidence>
<evidence type="ECO:0000256" key="7">
    <source>
        <dbReference type="ARBA" id="ARBA00023136"/>
    </source>
</evidence>
<keyword evidence="8" id="KW-0732">Signal</keyword>
<sequence length="864" mass="97129">MKKQPIFLFALLFVLMAAAAPGDAHLARYRDAVPGDKTVERASKLQIDIPVYCREWHIWWGAPHGQDKITPRWQHWRSLRVFGKHTPGEDIEEMQPGTAWRRYLNSVGYPLLGPYDSGQRSIIRWQLETARNAGITALFIHLWPSLWDKGEDQTPLPLFDIVLDEAARLGYPVGLHEESAFRQGHAAQKPESCARRAVIFLKRYAAHPGYLKIQGMPVYYFQNWGRWFPADAMRRVFEEVEKEVGPVYWIVEGNFTRDYLDIPQIKACMGPNNSWFTHVPPYGAGPHPWDQLNKDTAEARAAAAAAGKQFGTMVYTRFNNNHHRAVKPGTGRIDAEDGMFYVQSLEYALKTKPDFLFVTQWNDFQECAFIEPGWDFDGFNADPYRYCRITAAAVGKTFHPAPLPDREALDPAIRHKLFGDTQPGDLGPVMHDLKRDGHKLSWSWGEGSGVPARIRIVQKELVAWKPGIRPYSGEALRQGNPSLNPAAGFSGKTEVRFYAPGLKCPKPETVWMMVHARTAPETQLSFEYRSEMERFRIDSRWEPRRYNTGSTARHDELPDGTFREWIPLYEARFNGFEGDIVAKLLAGKGEAELYELLLWRGDLGGDEFSASFGQKELTLPETLDLNRPWVIVPYDKAGNPGLPRLMAPIPPPRTQQEKTTAAPAATVPAVPAVPGAFSDNFSAPGNWKPLRSSHGVRTRSSMNGSMRPCLSTNDSMLLAELGRTYTRSFTLRFRLRHTQWERAAYVALLTPEGNGGYGLLYDSSIERQYNGCGGTAAVRLEFDSAPVWRKWTKLGAYQPAPARVNSDQAAEFELAWSAATGKLTVKADGKCLAEYPAPEFSRFGKVLIHGQSGAQLADLVISGE</sequence>
<keyword evidence="7" id="KW-0472">Membrane</keyword>
<evidence type="ECO:0000256" key="2">
    <source>
        <dbReference type="ARBA" id="ARBA00022692"/>
    </source>
</evidence>
<keyword evidence="3" id="KW-0378">Hydrolase</keyword>
<keyword evidence="5" id="KW-1133">Transmembrane helix</keyword>
<dbReference type="Proteomes" id="UP000576225">
    <property type="component" value="Unassembled WGS sequence"/>
</dbReference>
<evidence type="ECO:0000256" key="5">
    <source>
        <dbReference type="ARBA" id="ARBA00022989"/>
    </source>
</evidence>
<organism evidence="9 10">
    <name type="scientific">Victivallis vadensis</name>
    <dbReference type="NCBI Taxonomy" id="172901"/>
    <lineage>
        <taxon>Bacteria</taxon>
        <taxon>Pseudomonadati</taxon>
        <taxon>Lentisphaerota</taxon>
        <taxon>Lentisphaeria</taxon>
        <taxon>Victivallales</taxon>
        <taxon>Victivallaceae</taxon>
        <taxon>Victivallis</taxon>
    </lineage>
</organism>
<gene>
    <name evidence="9" type="ORF">HF882_04210</name>
</gene>
<proteinExistence type="predicted"/>
<keyword evidence="2" id="KW-0812">Transmembrane</keyword>
<name>A0A848AXW7_9BACT</name>
<keyword evidence="6" id="KW-0333">Golgi apparatus</keyword>
<dbReference type="Pfam" id="PF16317">
    <property type="entry name" value="Glyco_hydro_99"/>
    <property type="match status" value="1"/>
</dbReference>
<dbReference type="PANTHER" id="PTHR13572:SF4">
    <property type="entry name" value="RE57134P"/>
    <property type="match status" value="1"/>
</dbReference>
<dbReference type="AlphaFoldDB" id="A0A848AXW7"/>
<dbReference type="RefSeq" id="WP_168961721.1">
    <property type="nucleotide sequence ID" value="NZ_CALXNT010000001.1"/>
</dbReference>
<dbReference type="InterPro" id="IPR026071">
    <property type="entry name" value="Glyco_Hydrolase_99"/>
</dbReference>
<evidence type="ECO:0000256" key="3">
    <source>
        <dbReference type="ARBA" id="ARBA00022801"/>
    </source>
</evidence>
<keyword evidence="4" id="KW-0735">Signal-anchor</keyword>
<evidence type="ECO:0000256" key="8">
    <source>
        <dbReference type="SAM" id="SignalP"/>
    </source>
</evidence>
<accession>A0A848AXW7</accession>
<reference evidence="9 10" key="1">
    <citation type="submission" date="2020-04" db="EMBL/GenBank/DDBJ databases">
        <authorList>
            <person name="Hitch T.C.A."/>
            <person name="Wylensek D."/>
            <person name="Clavel T."/>
        </authorList>
    </citation>
    <scope>NUCLEOTIDE SEQUENCE [LARGE SCALE GENOMIC DNA]</scope>
    <source>
        <strain evidence="9 10">COR2-253-APC-1A</strain>
    </source>
</reference>
<feature type="signal peptide" evidence="8">
    <location>
        <begin position="1"/>
        <end position="19"/>
    </location>
</feature>
<dbReference type="Gene3D" id="3.20.20.80">
    <property type="entry name" value="Glycosidases"/>
    <property type="match status" value="1"/>
</dbReference>
<dbReference type="PANTHER" id="PTHR13572">
    <property type="entry name" value="ENDO-ALPHA-1,2-MANNOSIDASE"/>
    <property type="match status" value="1"/>
</dbReference>
<protein>
    <submittedName>
        <fullName evidence="9">Uncharacterized protein</fullName>
    </submittedName>
</protein>
<evidence type="ECO:0000313" key="9">
    <source>
        <dbReference type="EMBL" id="NMD85782.1"/>
    </source>
</evidence>
<dbReference type="EMBL" id="JABAEW010000005">
    <property type="protein sequence ID" value="NMD85782.1"/>
    <property type="molecule type" value="Genomic_DNA"/>
</dbReference>
<dbReference type="GO" id="GO:0004559">
    <property type="term" value="F:alpha-mannosidase activity"/>
    <property type="evidence" value="ECO:0007669"/>
    <property type="project" value="TreeGrafter"/>
</dbReference>
<evidence type="ECO:0000256" key="6">
    <source>
        <dbReference type="ARBA" id="ARBA00023034"/>
    </source>
</evidence>